<reference evidence="2" key="4">
    <citation type="submission" date="2019-03" db="UniProtKB">
        <authorList>
            <consortium name="EnsemblPlants"/>
        </authorList>
    </citation>
    <scope>IDENTIFICATION</scope>
</reference>
<evidence type="ECO:0000256" key="1">
    <source>
        <dbReference type="SAM" id="MobiDB-lite"/>
    </source>
</evidence>
<reference evidence="3" key="1">
    <citation type="journal article" date="2014" name="Science">
        <title>Ancient hybridizations among the ancestral genomes of bread wheat.</title>
        <authorList>
            <consortium name="International Wheat Genome Sequencing Consortium,"/>
            <person name="Marcussen T."/>
            <person name="Sandve S.R."/>
            <person name="Heier L."/>
            <person name="Spannagl M."/>
            <person name="Pfeifer M."/>
            <person name="Jakobsen K.S."/>
            <person name="Wulff B.B."/>
            <person name="Steuernagel B."/>
            <person name="Mayer K.F."/>
            <person name="Olsen O.A."/>
        </authorList>
    </citation>
    <scope>NUCLEOTIDE SEQUENCE [LARGE SCALE GENOMIC DNA]</scope>
    <source>
        <strain evidence="3">cv. AL8/78</strain>
    </source>
</reference>
<accession>A0A453LFE1</accession>
<feature type="region of interest" description="Disordered" evidence="1">
    <location>
        <begin position="1"/>
        <end position="71"/>
    </location>
</feature>
<dbReference type="Gramene" id="AET5Gv20741000.18">
    <property type="protein sequence ID" value="AET5Gv20741000.18"/>
    <property type="gene ID" value="AET5Gv20741000"/>
</dbReference>
<reference evidence="3" key="2">
    <citation type="journal article" date="2017" name="Nat. Plants">
        <title>The Aegilops tauschii genome reveals multiple impacts of transposons.</title>
        <authorList>
            <person name="Zhao G."/>
            <person name="Zou C."/>
            <person name="Li K."/>
            <person name="Wang K."/>
            <person name="Li T."/>
            <person name="Gao L."/>
            <person name="Zhang X."/>
            <person name="Wang H."/>
            <person name="Yang Z."/>
            <person name="Liu X."/>
            <person name="Jiang W."/>
            <person name="Mao L."/>
            <person name="Kong X."/>
            <person name="Jiao Y."/>
            <person name="Jia J."/>
        </authorList>
    </citation>
    <scope>NUCLEOTIDE SEQUENCE [LARGE SCALE GENOMIC DNA]</scope>
    <source>
        <strain evidence="3">cv. AL8/78</strain>
    </source>
</reference>
<evidence type="ECO:0000313" key="2">
    <source>
        <dbReference type="EnsemblPlants" id="AET5Gv20741000.18"/>
    </source>
</evidence>
<organism evidence="2 3">
    <name type="scientific">Aegilops tauschii subsp. strangulata</name>
    <name type="common">Goatgrass</name>
    <dbReference type="NCBI Taxonomy" id="200361"/>
    <lineage>
        <taxon>Eukaryota</taxon>
        <taxon>Viridiplantae</taxon>
        <taxon>Streptophyta</taxon>
        <taxon>Embryophyta</taxon>
        <taxon>Tracheophyta</taxon>
        <taxon>Spermatophyta</taxon>
        <taxon>Magnoliopsida</taxon>
        <taxon>Liliopsida</taxon>
        <taxon>Poales</taxon>
        <taxon>Poaceae</taxon>
        <taxon>BOP clade</taxon>
        <taxon>Pooideae</taxon>
        <taxon>Triticodae</taxon>
        <taxon>Triticeae</taxon>
        <taxon>Triticinae</taxon>
        <taxon>Aegilops</taxon>
    </lineage>
</organism>
<reference evidence="2" key="5">
    <citation type="journal article" date="2021" name="G3 (Bethesda)">
        <title>Aegilops tauschii genome assembly Aet v5.0 features greater sequence contiguity and improved annotation.</title>
        <authorList>
            <person name="Wang L."/>
            <person name="Zhu T."/>
            <person name="Rodriguez J.C."/>
            <person name="Deal K.R."/>
            <person name="Dubcovsky J."/>
            <person name="McGuire P.E."/>
            <person name="Lux T."/>
            <person name="Spannagl M."/>
            <person name="Mayer K.F.X."/>
            <person name="Baldrich P."/>
            <person name="Meyers B.C."/>
            <person name="Huo N."/>
            <person name="Gu Y.Q."/>
            <person name="Zhou H."/>
            <person name="Devos K.M."/>
            <person name="Bennetzen J.L."/>
            <person name="Unver T."/>
            <person name="Budak H."/>
            <person name="Gulick P.J."/>
            <person name="Galiba G."/>
            <person name="Kalapos B."/>
            <person name="Nelson D.R."/>
            <person name="Li P."/>
            <person name="You F.M."/>
            <person name="Luo M.C."/>
            <person name="Dvorak J."/>
        </authorList>
    </citation>
    <scope>NUCLEOTIDE SEQUENCE [LARGE SCALE GENOMIC DNA]</scope>
    <source>
        <strain evidence="2">cv. AL8/78</strain>
    </source>
</reference>
<protein>
    <submittedName>
        <fullName evidence="2">Uncharacterized protein</fullName>
    </submittedName>
</protein>
<proteinExistence type="predicted"/>
<dbReference type="AlphaFoldDB" id="A0A453LFE1"/>
<sequence>QRPNHPIPSARAAPGDPHDTTPTSRGGRFDRAGSSTAGGCVRYNRTGGLASSPPRNAQVKPKPPSLSSPRRAHDAQFLIVLLTSTEARPRFLACFLRLPSGTFIRHLPAAAAAPIHSFAHPAKALAQ</sequence>
<dbReference type="EnsemblPlants" id="AET5Gv20741000.18">
    <property type="protein sequence ID" value="AET5Gv20741000.18"/>
    <property type="gene ID" value="AET5Gv20741000"/>
</dbReference>
<keyword evidence="3" id="KW-1185">Reference proteome</keyword>
<dbReference type="Proteomes" id="UP000015105">
    <property type="component" value="Chromosome 5D"/>
</dbReference>
<name>A0A453LFE1_AEGTS</name>
<evidence type="ECO:0000313" key="3">
    <source>
        <dbReference type="Proteomes" id="UP000015105"/>
    </source>
</evidence>
<reference evidence="2" key="3">
    <citation type="journal article" date="2017" name="Nature">
        <title>Genome sequence of the progenitor of the wheat D genome Aegilops tauschii.</title>
        <authorList>
            <person name="Luo M.C."/>
            <person name="Gu Y.Q."/>
            <person name="Puiu D."/>
            <person name="Wang H."/>
            <person name="Twardziok S.O."/>
            <person name="Deal K.R."/>
            <person name="Huo N."/>
            <person name="Zhu T."/>
            <person name="Wang L."/>
            <person name="Wang Y."/>
            <person name="McGuire P.E."/>
            <person name="Liu S."/>
            <person name="Long H."/>
            <person name="Ramasamy R.K."/>
            <person name="Rodriguez J.C."/>
            <person name="Van S.L."/>
            <person name="Yuan L."/>
            <person name="Wang Z."/>
            <person name="Xia Z."/>
            <person name="Xiao L."/>
            <person name="Anderson O.D."/>
            <person name="Ouyang S."/>
            <person name="Liang Y."/>
            <person name="Zimin A.V."/>
            <person name="Pertea G."/>
            <person name="Qi P."/>
            <person name="Bennetzen J.L."/>
            <person name="Dai X."/>
            <person name="Dawson M.W."/>
            <person name="Muller H.G."/>
            <person name="Kugler K."/>
            <person name="Rivarola-Duarte L."/>
            <person name="Spannagl M."/>
            <person name="Mayer K.F.X."/>
            <person name="Lu F.H."/>
            <person name="Bevan M.W."/>
            <person name="Leroy P."/>
            <person name="Li P."/>
            <person name="You F.M."/>
            <person name="Sun Q."/>
            <person name="Liu Z."/>
            <person name="Lyons E."/>
            <person name="Wicker T."/>
            <person name="Salzberg S.L."/>
            <person name="Devos K.M."/>
            <person name="Dvorak J."/>
        </authorList>
    </citation>
    <scope>NUCLEOTIDE SEQUENCE [LARGE SCALE GENOMIC DNA]</scope>
    <source>
        <strain evidence="2">cv. AL8/78</strain>
    </source>
</reference>